<name>A0A226E807_FOLCA</name>
<dbReference type="OrthoDB" id="6628575at2759"/>
<dbReference type="SUPFAM" id="SSF56219">
    <property type="entry name" value="DNase I-like"/>
    <property type="match status" value="1"/>
</dbReference>
<feature type="compositionally biased region" description="Polar residues" evidence="1">
    <location>
        <begin position="643"/>
        <end position="661"/>
    </location>
</feature>
<keyword evidence="3" id="KW-0695">RNA-directed DNA polymerase</keyword>
<evidence type="ECO:0000313" key="3">
    <source>
        <dbReference type="EMBL" id="OXA53589.1"/>
    </source>
</evidence>
<reference evidence="3 4" key="1">
    <citation type="submission" date="2015-12" db="EMBL/GenBank/DDBJ databases">
        <title>The genome of Folsomia candida.</title>
        <authorList>
            <person name="Faddeeva A."/>
            <person name="Derks M.F."/>
            <person name="Anvar Y."/>
            <person name="Smit S."/>
            <person name="Van Straalen N."/>
            <person name="Roelofs D."/>
        </authorList>
    </citation>
    <scope>NUCLEOTIDE SEQUENCE [LARGE SCALE GENOMIC DNA]</scope>
    <source>
        <strain evidence="3 4">VU population</strain>
        <tissue evidence="3">Whole body</tissue>
    </source>
</reference>
<dbReference type="InterPro" id="IPR000477">
    <property type="entry name" value="RT_dom"/>
</dbReference>
<dbReference type="InterPro" id="IPR043502">
    <property type="entry name" value="DNA/RNA_pol_sf"/>
</dbReference>
<dbReference type="GO" id="GO:0003964">
    <property type="term" value="F:RNA-directed DNA polymerase activity"/>
    <property type="evidence" value="ECO:0007669"/>
    <property type="project" value="UniProtKB-KW"/>
</dbReference>
<feature type="domain" description="Reverse transcriptase" evidence="2">
    <location>
        <begin position="714"/>
        <end position="976"/>
    </location>
</feature>
<dbReference type="InterPro" id="IPR036691">
    <property type="entry name" value="Endo/exonu/phosph_ase_sf"/>
</dbReference>
<evidence type="ECO:0000259" key="2">
    <source>
        <dbReference type="PROSITE" id="PS50878"/>
    </source>
</evidence>
<dbReference type="STRING" id="158441.A0A226E807"/>
<sequence>MAAGLTVAKLGAIFPNVTTLEYLYPDRNAIEMQLLANPFPRLTALRIRDLEFKVPDADIVPLTNTFQPVWSITKFEFNVTGNAPHFGMSLLRTFAPTLEHVYINKMHIELICDYKFVLIPVMPRLRGFRITLYKASECMGCNYVLPQLQFETENAAKKIVYGKQFPLLERIRVGFLSTHEDRETYFETVAKFLYGSFLSSDVCETLHHIDVPLPSGDRFRLRGERGLSCAYGGDDCTCWDWEGSVKFLDRVATTFPNMRYNSSFDEMRRNMRRAEVQKWIENGIELGVLDRQEEGYGGRDERLVNIEIGGVKVRLVEKTLSEAEDHDDEGGIIIIGDINSRLGQFSPAPTEQLTDVKKRSSKDKIINPRGHALTEFINQNGWVVLNGSSRSDRLGEFTFRNHNGASSIDLCLASPASTENITDFKVMNSPLSCHSPIMLCLNFSPDHLELNNLNEVDDCTYQKIRWDSSKSEEFLTIFNCNIGNEQQPCTWEVLSDAILKSAKHIDILRNVNLKSTGKIYPAKWFDDDCKSVRSEWYAKSKIMRKVHPPDVSNQLQKELSNLRTNYCKLKAEKKKFYAQTLLTSIINAKNSQEFWSAIKIFNPRNGLLTNGITGESWHNYFAAQFSNKESDQKHYQHGDNIPSAGTTISAGSQLSTTQPNSGREMDLPITIDELCLAIKKLKNRKAPGIDGIPNEVYKAIAIQHKLKLLCLLNNMLENGEVPTEWCEVMVTPIYKKGDKENPSNYRPISLIPTGLKLLTSIISRRLQKWSKDNSKISEFQTGFKEGVGTQEQIFGLMTLIQSALNDPGGKLFVAFLDLKAAFDSPPHTKLWTRLKEKGVGPKVIKLFQNIYKQANGKVKTPNGFSPVFEINQGVLQGDSASCIIFNLFLDVILDDLYASSIPGVPIGSSQAHLLLFADDAGLIARNPEHLQQKLDIAATTIDSLSLLLNIAKTKIVVFQKRIDRTQYNFTWKGEPIEVVEDFTYLGVTFYSNGHFLKASKCFSAKATAASAKVLQICRKAKIPPIETHKKLFSSLAKSVLLYSAPIWSLNHLEEVQCQFWKKLLRLTPSTPGYIVVHSDQNKSKILGENTQGSATGTRWRPHTGSHSTRNQGNVTSQSISNSLQHK</sequence>
<dbReference type="Proteomes" id="UP000198287">
    <property type="component" value="Unassembled WGS sequence"/>
</dbReference>
<keyword evidence="4" id="KW-1185">Reference proteome</keyword>
<evidence type="ECO:0000313" key="4">
    <source>
        <dbReference type="Proteomes" id="UP000198287"/>
    </source>
</evidence>
<gene>
    <name evidence="3" type="ORF">Fcan01_11598</name>
</gene>
<dbReference type="PROSITE" id="PS50878">
    <property type="entry name" value="RT_POL"/>
    <property type="match status" value="1"/>
</dbReference>
<dbReference type="PANTHER" id="PTHR47027:SF20">
    <property type="entry name" value="REVERSE TRANSCRIPTASE-LIKE PROTEIN WITH RNA-DIRECTED DNA POLYMERASE DOMAIN"/>
    <property type="match status" value="1"/>
</dbReference>
<dbReference type="AlphaFoldDB" id="A0A226E807"/>
<dbReference type="PANTHER" id="PTHR47027">
    <property type="entry name" value="REVERSE TRANSCRIPTASE DOMAIN-CONTAINING PROTEIN"/>
    <property type="match status" value="1"/>
</dbReference>
<dbReference type="OMA" id="HEDRETY"/>
<protein>
    <submittedName>
        <fullName evidence="3">Putative RNA-directed DNA polymerase from transposon X-element</fullName>
    </submittedName>
</protein>
<dbReference type="EMBL" id="LNIX01000005">
    <property type="protein sequence ID" value="OXA53589.1"/>
    <property type="molecule type" value="Genomic_DNA"/>
</dbReference>
<organism evidence="3 4">
    <name type="scientific">Folsomia candida</name>
    <name type="common">Springtail</name>
    <dbReference type="NCBI Taxonomy" id="158441"/>
    <lineage>
        <taxon>Eukaryota</taxon>
        <taxon>Metazoa</taxon>
        <taxon>Ecdysozoa</taxon>
        <taxon>Arthropoda</taxon>
        <taxon>Hexapoda</taxon>
        <taxon>Collembola</taxon>
        <taxon>Entomobryomorpha</taxon>
        <taxon>Isotomoidea</taxon>
        <taxon>Isotomidae</taxon>
        <taxon>Proisotominae</taxon>
        <taxon>Folsomia</taxon>
    </lineage>
</organism>
<evidence type="ECO:0000256" key="1">
    <source>
        <dbReference type="SAM" id="MobiDB-lite"/>
    </source>
</evidence>
<dbReference type="CDD" id="cd01650">
    <property type="entry name" value="RT_nLTR_like"/>
    <property type="match status" value="1"/>
</dbReference>
<feature type="compositionally biased region" description="Polar residues" evidence="1">
    <location>
        <begin position="1104"/>
        <end position="1126"/>
    </location>
</feature>
<keyword evidence="3" id="KW-0548">Nucleotidyltransferase</keyword>
<accession>A0A226E807</accession>
<proteinExistence type="predicted"/>
<feature type="region of interest" description="Disordered" evidence="1">
    <location>
        <begin position="632"/>
        <end position="662"/>
    </location>
</feature>
<dbReference type="Gene3D" id="3.60.10.10">
    <property type="entry name" value="Endonuclease/exonuclease/phosphatase"/>
    <property type="match status" value="1"/>
</dbReference>
<feature type="region of interest" description="Disordered" evidence="1">
    <location>
        <begin position="1085"/>
        <end position="1126"/>
    </location>
</feature>
<dbReference type="SUPFAM" id="SSF56672">
    <property type="entry name" value="DNA/RNA polymerases"/>
    <property type="match status" value="1"/>
</dbReference>
<keyword evidence="3" id="KW-0808">Transferase</keyword>
<comment type="caution">
    <text evidence="3">The sequence shown here is derived from an EMBL/GenBank/DDBJ whole genome shotgun (WGS) entry which is preliminary data.</text>
</comment>
<dbReference type="Pfam" id="PF00078">
    <property type="entry name" value="RVT_1"/>
    <property type="match status" value="1"/>
</dbReference>